<organism evidence="1">
    <name type="scientific">Rhizophora mucronata</name>
    <name type="common">Asiatic mangrove</name>
    <dbReference type="NCBI Taxonomy" id="61149"/>
    <lineage>
        <taxon>Eukaryota</taxon>
        <taxon>Viridiplantae</taxon>
        <taxon>Streptophyta</taxon>
        <taxon>Embryophyta</taxon>
        <taxon>Tracheophyta</taxon>
        <taxon>Spermatophyta</taxon>
        <taxon>Magnoliopsida</taxon>
        <taxon>eudicotyledons</taxon>
        <taxon>Gunneridae</taxon>
        <taxon>Pentapetalae</taxon>
        <taxon>rosids</taxon>
        <taxon>fabids</taxon>
        <taxon>Malpighiales</taxon>
        <taxon>Rhizophoraceae</taxon>
        <taxon>Rhizophora</taxon>
    </lineage>
</organism>
<name>A0A2P2NK61_RHIMU</name>
<proteinExistence type="predicted"/>
<dbReference type="AlphaFoldDB" id="A0A2P2NK61"/>
<protein>
    <submittedName>
        <fullName evidence="1">Uncharacterized protein</fullName>
    </submittedName>
</protein>
<sequence>MSMVIKLATQHANTQSTATAPLTYLNSANYWEKNRLTMTSH</sequence>
<evidence type="ECO:0000313" key="1">
    <source>
        <dbReference type="EMBL" id="MBX42847.1"/>
    </source>
</evidence>
<dbReference type="EMBL" id="GGEC01062363">
    <property type="protein sequence ID" value="MBX42847.1"/>
    <property type="molecule type" value="Transcribed_RNA"/>
</dbReference>
<accession>A0A2P2NK61</accession>
<reference evidence="1" key="1">
    <citation type="submission" date="2018-02" db="EMBL/GenBank/DDBJ databases">
        <title>Rhizophora mucronata_Transcriptome.</title>
        <authorList>
            <person name="Meera S.P."/>
            <person name="Sreeshan A."/>
            <person name="Augustine A."/>
        </authorList>
    </citation>
    <scope>NUCLEOTIDE SEQUENCE</scope>
    <source>
        <tissue evidence="1">Leaf</tissue>
    </source>
</reference>